<feature type="transmembrane region" description="Helical" evidence="1">
    <location>
        <begin position="384"/>
        <end position="403"/>
    </location>
</feature>
<proteinExistence type="predicted"/>
<keyword evidence="1" id="KW-1133">Transmembrane helix</keyword>
<organism evidence="2 3">
    <name type="scientific">Nguyenibacter vanlangensis</name>
    <dbReference type="NCBI Taxonomy" id="1216886"/>
    <lineage>
        <taxon>Bacteria</taxon>
        <taxon>Pseudomonadati</taxon>
        <taxon>Pseudomonadota</taxon>
        <taxon>Alphaproteobacteria</taxon>
        <taxon>Acetobacterales</taxon>
        <taxon>Acetobacteraceae</taxon>
        <taxon>Nguyenibacter</taxon>
    </lineage>
</organism>
<feature type="transmembrane region" description="Helical" evidence="1">
    <location>
        <begin position="35"/>
        <end position="54"/>
    </location>
</feature>
<dbReference type="RefSeq" id="WP_342627474.1">
    <property type="nucleotide sequence ID" value="NZ_CP152276.1"/>
</dbReference>
<keyword evidence="3" id="KW-1185">Reference proteome</keyword>
<feature type="transmembrane region" description="Helical" evidence="1">
    <location>
        <begin position="200"/>
        <end position="229"/>
    </location>
</feature>
<feature type="transmembrane region" description="Helical" evidence="1">
    <location>
        <begin position="337"/>
        <end position="358"/>
    </location>
</feature>
<feature type="transmembrane region" description="Helical" evidence="1">
    <location>
        <begin position="172"/>
        <end position="188"/>
    </location>
</feature>
<dbReference type="EMBL" id="CP152276">
    <property type="protein sequence ID" value="XAE41578.1"/>
    <property type="molecule type" value="Genomic_DNA"/>
</dbReference>
<name>A0ABZ3D1Q9_9PROT</name>
<dbReference type="Proteomes" id="UP001449795">
    <property type="component" value="Chromosome"/>
</dbReference>
<evidence type="ECO:0008006" key="4">
    <source>
        <dbReference type="Google" id="ProtNLM"/>
    </source>
</evidence>
<evidence type="ECO:0000313" key="2">
    <source>
        <dbReference type="EMBL" id="XAE41578.1"/>
    </source>
</evidence>
<protein>
    <recommendedName>
        <fullName evidence="4">Glycosyltransferase RgtA/B/C/D-like domain-containing protein</fullName>
    </recommendedName>
</protein>
<feature type="transmembrane region" description="Helical" evidence="1">
    <location>
        <begin position="277"/>
        <end position="299"/>
    </location>
</feature>
<keyword evidence="1" id="KW-0472">Membrane</keyword>
<evidence type="ECO:0000256" key="1">
    <source>
        <dbReference type="SAM" id="Phobius"/>
    </source>
</evidence>
<feature type="transmembrane region" description="Helical" evidence="1">
    <location>
        <begin position="145"/>
        <end position="166"/>
    </location>
</feature>
<accession>A0ABZ3D1Q9</accession>
<feature type="transmembrane region" description="Helical" evidence="1">
    <location>
        <begin position="113"/>
        <end position="133"/>
    </location>
</feature>
<feature type="transmembrane region" description="Helical" evidence="1">
    <location>
        <begin position="235"/>
        <end position="257"/>
    </location>
</feature>
<feature type="transmembrane region" description="Helical" evidence="1">
    <location>
        <begin position="311"/>
        <end position="330"/>
    </location>
</feature>
<keyword evidence="1" id="KW-0812">Transmembrane</keyword>
<reference evidence="2 3" key="1">
    <citation type="submission" date="2024-04" db="EMBL/GenBank/DDBJ databases">
        <title>Complete genome sequence of Nguyenibacter vanlangesis HBCM-1154, a strain capable of nitrogen fixation, IAA production, and phosphorus solubilization isolated from sugarcane soil.</title>
        <authorList>
            <person name="MY HANH P."/>
        </authorList>
    </citation>
    <scope>NUCLEOTIDE SEQUENCE [LARGE SCALE GENOMIC DNA]</scope>
    <source>
        <strain evidence="2 3">HBCM 1154</strain>
    </source>
</reference>
<evidence type="ECO:0000313" key="3">
    <source>
        <dbReference type="Proteomes" id="UP001449795"/>
    </source>
</evidence>
<gene>
    <name evidence="2" type="ORF">AAC691_14945</name>
</gene>
<sequence>MTAPADAPRAAGDAALRAAGGPLARLAGLSGLARLLPPGVLLLALLLTAPLLALPDHVSTNYNEGWNAYLALRALAHDPARPLYPPPGSMVFNNYPPLSFPLVGLLGRLTGDMIVAGRIVALAALLAGGALVACCVRRMGGRRDAALAAGLMLPLFVCTGFSAYVGIDDPQWLAHALMLGGLAVLLGGPRPAAPSVRRAVLAALLVAAGGFVKHNLIALPLAATAWLAWHDRRALAAWCGAGLVAVLGGFALARWLYGPAFLTDLLHHDRVLSARQVLDGVAKLPAMAGPLLAAGLLWLRPAPGGGGTPAGRGRVLVLLFLALALVTGLAQRLGDGVNYNAQFETLIAACLATGLVLARDPADGRFWRLGFGRLGFGRWRLSPARLALVAAMPALAIAPFRLAHDLDAVRARPAETGQWQAAIGRLRAAPGPAACETLALCYWAGKDETVDFFNLTQAMLVGRQTFPLDAMAGRHVFGLVELNMAGGRHREALAQRGRDPVDAPLRAAGYVPLFAGPDRTVFLAPPPVR</sequence>